<dbReference type="InterPro" id="IPR000648">
    <property type="entry name" value="Oxysterol-bd"/>
</dbReference>
<accession>A0AAF0IIM3</accession>
<feature type="region of interest" description="Disordered" evidence="2">
    <location>
        <begin position="198"/>
        <end position="308"/>
    </location>
</feature>
<dbReference type="Gene3D" id="2.40.160.120">
    <property type="match status" value="1"/>
</dbReference>
<protein>
    <submittedName>
        <fullName evidence="3">Oxysterol-binding protein OBPa</fullName>
    </submittedName>
</protein>
<dbReference type="PANTHER" id="PTHR10972:SF102">
    <property type="entry name" value="OXYSTEROL-BINDING PROTEIN"/>
    <property type="match status" value="1"/>
</dbReference>
<dbReference type="GO" id="GO:0032934">
    <property type="term" value="F:sterol binding"/>
    <property type="evidence" value="ECO:0007669"/>
    <property type="project" value="TreeGrafter"/>
</dbReference>
<dbReference type="AlphaFoldDB" id="A0AAF0IIM3"/>
<dbReference type="SUPFAM" id="SSF144000">
    <property type="entry name" value="Oxysterol-binding protein-like"/>
    <property type="match status" value="1"/>
</dbReference>
<organism evidence="3 4">
    <name type="scientific">Emydomyces testavorans</name>
    <dbReference type="NCBI Taxonomy" id="2070801"/>
    <lineage>
        <taxon>Eukaryota</taxon>
        <taxon>Fungi</taxon>
        <taxon>Dikarya</taxon>
        <taxon>Ascomycota</taxon>
        <taxon>Pezizomycotina</taxon>
        <taxon>Eurotiomycetes</taxon>
        <taxon>Eurotiomycetidae</taxon>
        <taxon>Onygenales</taxon>
        <taxon>Nannizziopsiaceae</taxon>
        <taxon>Emydomyces</taxon>
    </lineage>
</organism>
<proteinExistence type="inferred from homology"/>
<gene>
    <name evidence="3" type="primary">OSH6_2</name>
    <name evidence="3" type="ORF">PRK78_004458</name>
</gene>
<sequence length="308" mass="34165">MKYELGDHSYIRCPENQLVADVEFKTKGYFTGTYNAIGGTIKNEVTGEVYYELSGFWNGEMYIKNVITGKKELLFNATNAKHTPPLTRPLEEQEARESQKLWLKTTQALIERNHDLATEEKSKIEDRQREEAAQRADKGVEWRPRLFRRVKGGPGGSEEGEEDLDWILNAHIDSHDPKLATRQILAVAPILKGQAVDHQFDIPPHCPSSHRSGKGHPPATPNPIADKPKQTNNLLDFGNDGAVPLPECTRNSALPDSLDLNSEDGSAGQKAVAPTENPLQPTVNNQGHAVKRKDTGSSVVEEFVDAQD</sequence>
<dbReference type="Gene3D" id="3.30.70.3490">
    <property type="match status" value="1"/>
</dbReference>
<dbReference type="GO" id="GO:0005829">
    <property type="term" value="C:cytosol"/>
    <property type="evidence" value="ECO:0007669"/>
    <property type="project" value="TreeGrafter"/>
</dbReference>
<feature type="compositionally biased region" description="Polar residues" evidence="2">
    <location>
        <begin position="277"/>
        <end position="287"/>
    </location>
</feature>
<evidence type="ECO:0000256" key="2">
    <source>
        <dbReference type="SAM" id="MobiDB-lite"/>
    </source>
</evidence>
<evidence type="ECO:0000256" key="1">
    <source>
        <dbReference type="ARBA" id="ARBA00008842"/>
    </source>
</evidence>
<dbReference type="Pfam" id="PF01237">
    <property type="entry name" value="Oxysterol_BP"/>
    <property type="match status" value="2"/>
</dbReference>
<evidence type="ECO:0000313" key="3">
    <source>
        <dbReference type="EMBL" id="WEW58990.1"/>
    </source>
</evidence>
<dbReference type="PANTHER" id="PTHR10972">
    <property type="entry name" value="OXYSTEROL-BINDING PROTEIN-RELATED"/>
    <property type="match status" value="1"/>
</dbReference>
<evidence type="ECO:0000313" key="4">
    <source>
        <dbReference type="Proteomes" id="UP001219355"/>
    </source>
</evidence>
<dbReference type="InterPro" id="IPR037239">
    <property type="entry name" value="OSBP_sf"/>
</dbReference>
<name>A0AAF0IIM3_9EURO</name>
<dbReference type="GO" id="GO:0016020">
    <property type="term" value="C:membrane"/>
    <property type="evidence" value="ECO:0007669"/>
    <property type="project" value="TreeGrafter"/>
</dbReference>
<comment type="similarity">
    <text evidence="1">Belongs to the OSBP family.</text>
</comment>
<dbReference type="EMBL" id="CP120628">
    <property type="protein sequence ID" value="WEW58990.1"/>
    <property type="molecule type" value="Genomic_DNA"/>
</dbReference>
<reference evidence="3" key="1">
    <citation type="submission" date="2023-03" db="EMBL/GenBank/DDBJ databases">
        <title>Emydomyces testavorans Genome Sequence.</title>
        <authorList>
            <person name="Hoyer L."/>
        </authorList>
    </citation>
    <scope>NUCLEOTIDE SEQUENCE</scope>
    <source>
        <strain evidence="3">16-2883</strain>
    </source>
</reference>
<dbReference type="Proteomes" id="UP001219355">
    <property type="component" value="Chromosome 2"/>
</dbReference>
<dbReference type="GO" id="GO:0032541">
    <property type="term" value="C:cortical endoplasmic reticulum"/>
    <property type="evidence" value="ECO:0007669"/>
    <property type="project" value="TreeGrafter"/>
</dbReference>
<keyword evidence="4" id="KW-1185">Reference proteome</keyword>
<dbReference type="FunFam" id="3.30.70.3490:FF:000020">
    <property type="entry name" value="Oxysterol binding protein (Osh7), putative"/>
    <property type="match status" value="1"/>
</dbReference>
<feature type="compositionally biased region" description="Polar residues" evidence="2">
    <location>
        <begin position="249"/>
        <end position="264"/>
    </location>
</feature>